<comment type="similarity">
    <text evidence="1">Belongs to the zinc-containing alcohol dehydrogenase family.</text>
</comment>
<accession>A0A0G2G0T7</accession>
<dbReference type="SUPFAM" id="SSF51735">
    <property type="entry name" value="NAD(P)-binding Rossmann-fold domains"/>
    <property type="match status" value="1"/>
</dbReference>
<evidence type="ECO:0000313" key="4">
    <source>
        <dbReference type="Proteomes" id="UP000034680"/>
    </source>
</evidence>
<keyword evidence="4" id="KW-1185">Reference proteome</keyword>
<evidence type="ECO:0000256" key="2">
    <source>
        <dbReference type="ARBA" id="ARBA00023002"/>
    </source>
</evidence>
<dbReference type="AlphaFoldDB" id="A0A0G2G0T7"/>
<proteinExistence type="inferred from homology"/>
<dbReference type="GO" id="GO:0016651">
    <property type="term" value="F:oxidoreductase activity, acting on NAD(P)H"/>
    <property type="evidence" value="ECO:0007669"/>
    <property type="project" value="InterPro"/>
</dbReference>
<organism evidence="3 4">
    <name type="scientific">Diaporthe ampelina</name>
    <dbReference type="NCBI Taxonomy" id="1214573"/>
    <lineage>
        <taxon>Eukaryota</taxon>
        <taxon>Fungi</taxon>
        <taxon>Dikarya</taxon>
        <taxon>Ascomycota</taxon>
        <taxon>Pezizomycotina</taxon>
        <taxon>Sordariomycetes</taxon>
        <taxon>Sordariomycetidae</taxon>
        <taxon>Diaporthales</taxon>
        <taxon>Diaporthaceae</taxon>
        <taxon>Diaporthe</taxon>
    </lineage>
</organism>
<comment type="caution">
    <text evidence="3">The sequence shown here is derived from an EMBL/GenBank/DDBJ whole genome shotgun (WGS) entry which is preliminary data.</text>
</comment>
<reference evidence="3 4" key="2">
    <citation type="submission" date="2015-05" db="EMBL/GenBank/DDBJ databases">
        <authorList>
            <person name="Morales-Cruz A."/>
            <person name="Amrine K.C."/>
            <person name="Cantu D."/>
        </authorList>
    </citation>
    <scope>NUCLEOTIDE SEQUENCE [LARGE SCALE GENOMIC DNA]</scope>
    <source>
        <strain evidence="3">DA912</strain>
    </source>
</reference>
<reference evidence="3 4" key="1">
    <citation type="submission" date="2015-05" db="EMBL/GenBank/DDBJ databases">
        <title>Distinctive expansion of gene families associated with plant cell wall degradation and secondary metabolism in the genomes of grapevine trunk pathogens.</title>
        <authorList>
            <person name="Lawrence D.P."/>
            <person name="Travadon R."/>
            <person name="Rolshausen P.E."/>
            <person name="Baumgartner K."/>
        </authorList>
    </citation>
    <scope>NUCLEOTIDE SEQUENCE [LARGE SCALE GENOMIC DNA]</scope>
    <source>
        <strain evidence="3">DA912</strain>
    </source>
</reference>
<dbReference type="PANTHER" id="PTHR45348">
    <property type="entry name" value="HYPOTHETICAL OXIDOREDUCTASE (EUROFUNG)"/>
    <property type="match status" value="1"/>
</dbReference>
<dbReference type="InterPro" id="IPR047122">
    <property type="entry name" value="Trans-enoyl_RdTase-like"/>
</dbReference>
<dbReference type="Gene3D" id="3.40.50.720">
    <property type="entry name" value="NAD(P)-binding Rossmann-like Domain"/>
    <property type="match status" value="1"/>
</dbReference>
<protein>
    <submittedName>
        <fullName evidence="3">Putative zinc binding</fullName>
    </submittedName>
</protein>
<evidence type="ECO:0000313" key="3">
    <source>
        <dbReference type="EMBL" id="KKY39952.1"/>
    </source>
</evidence>
<dbReference type="CDD" id="cd08249">
    <property type="entry name" value="enoyl_reductase_like"/>
    <property type="match status" value="1"/>
</dbReference>
<dbReference type="OrthoDB" id="48317at2759"/>
<dbReference type="Proteomes" id="UP000034680">
    <property type="component" value="Unassembled WGS sequence"/>
</dbReference>
<dbReference type="InterPro" id="IPR011032">
    <property type="entry name" value="GroES-like_sf"/>
</dbReference>
<keyword evidence="2" id="KW-0560">Oxidoreductase</keyword>
<dbReference type="EMBL" id="LCUC01000006">
    <property type="protein sequence ID" value="KKY39952.1"/>
    <property type="molecule type" value="Genomic_DNA"/>
</dbReference>
<dbReference type="Gene3D" id="3.90.180.10">
    <property type="entry name" value="Medium-chain alcohol dehydrogenases, catalytic domain"/>
    <property type="match status" value="1"/>
</dbReference>
<gene>
    <name evidence="3" type="ORF">UCDDA912_g00105</name>
</gene>
<dbReference type="PANTHER" id="PTHR45348:SF1">
    <property type="entry name" value="TRANS-ENOYL REDUCTASE STHE"/>
    <property type="match status" value="1"/>
</dbReference>
<dbReference type="InterPro" id="IPR036291">
    <property type="entry name" value="NAD(P)-bd_dom_sf"/>
</dbReference>
<sequence length="305" mass="32086">MPGNIAGCDFCGTVEVAGDAATHSPGTRVCGAIFPYKPDEPRSGSFAEFLVADSRLLLRVPGTWDDLQGAALGGIGWSTVCQAISHPDALAPEGLPSSPSEGRSTPVLVYGGSTATGTMACQLLKLSGYTPLAVTSPQSSALATQYGAAYTASYLLVDCVGSIRAIAAGKMIRHALDCITDAQSAATCFASLGRAGGSYACLEECPQAWLTRRTVCVKEVMGYEILGQRVYLGPTTTYTREPSQLSFGIGLEWAAEMQELVDKELVRPHPALEVGGRWDGIIKGLDMLVRGEVKGHKIVVRISTP</sequence>
<name>A0A0G2G0T7_9PEZI</name>
<evidence type="ECO:0000256" key="1">
    <source>
        <dbReference type="ARBA" id="ARBA00008072"/>
    </source>
</evidence>
<dbReference type="STRING" id="1214573.A0A0G2G0T7"/>
<dbReference type="SUPFAM" id="SSF50129">
    <property type="entry name" value="GroES-like"/>
    <property type="match status" value="1"/>
</dbReference>